<dbReference type="AlphaFoldDB" id="A0ABD5W327"/>
<sequence>MVTVEYDGHYGVGEATPLPGWTESYEACREALERASAVADELDPGIALGR</sequence>
<dbReference type="Gene3D" id="3.30.390.10">
    <property type="entry name" value="Enolase-like, N-terminal domain"/>
    <property type="match status" value="1"/>
</dbReference>
<accession>A0ABD5W327</accession>
<dbReference type="SUPFAM" id="SSF54826">
    <property type="entry name" value="Enolase N-terminal domain-like"/>
    <property type="match status" value="1"/>
</dbReference>
<dbReference type="EMBL" id="JBHSZI010000001">
    <property type="protein sequence ID" value="MFC7059785.1"/>
    <property type="molecule type" value="Genomic_DNA"/>
</dbReference>
<protein>
    <submittedName>
        <fullName evidence="1">O-succinylbenzoate synthase</fullName>
    </submittedName>
</protein>
<name>A0ABD5W327_9EURY</name>
<dbReference type="InterPro" id="IPR029017">
    <property type="entry name" value="Enolase-like_N"/>
</dbReference>
<proteinExistence type="predicted"/>
<organism evidence="1 2">
    <name type="scientific">Halovenus salina</name>
    <dbReference type="NCBI Taxonomy" id="1510225"/>
    <lineage>
        <taxon>Archaea</taxon>
        <taxon>Methanobacteriati</taxon>
        <taxon>Methanobacteriota</taxon>
        <taxon>Stenosarchaea group</taxon>
        <taxon>Halobacteria</taxon>
        <taxon>Halobacteriales</taxon>
        <taxon>Haloarculaceae</taxon>
        <taxon>Halovenus</taxon>
    </lineage>
</organism>
<comment type="caution">
    <text evidence="1">The sequence shown here is derived from an EMBL/GenBank/DDBJ whole genome shotgun (WGS) entry which is preliminary data.</text>
</comment>
<keyword evidence="2" id="KW-1185">Reference proteome</keyword>
<dbReference type="Proteomes" id="UP001596445">
    <property type="component" value="Unassembled WGS sequence"/>
</dbReference>
<reference evidence="1 2" key="1">
    <citation type="journal article" date="2019" name="Int. J. Syst. Evol. Microbiol.">
        <title>The Global Catalogue of Microorganisms (GCM) 10K type strain sequencing project: providing services to taxonomists for standard genome sequencing and annotation.</title>
        <authorList>
            <consortium name="The Broad Institute Genomics Platform"/>
            <consortium name="The Broad Institute Genome Sequencing Center for Infectious Disease"/>
            <person name="Wu L."/>
            <person name="Ma J."/>
        </authorList>
    </citation>
    <scope>NUCLEOTIDE SEQUENCE [LARGE SCALE GENOMIC DNA]</scope>
    <source>
        <strain evidence="1 2">JCM 30072</strain>
    </source>
</reference>
<evidence type="ECO:0000313" key="2">
    <source>
        <dbReference type="Proteomes" id="UP001596445"/>
    </source>
</evidence>
<gene>
    <name evidence="1" type="ORF">ACFQQG_18330</name>
</gene>
<feature type="non-terminal residue" evidence="1">
    <location>
        <position position="50"/>
    </location>
</feature>
<evidence type="ECO:0000313" key="1">
    <source>
        <dbReference type="EMBL" id="MFC7059785.1"/>
    </source>
</evidence>